<keyword evidence="2" id="KW-1185">Reference proteome</keyword>
<evidence type="ECO:0000313" key="1">
    <source>
        <dbReference type="Ensembl" id="ENSBIXP00000019910.1"/>
    </source>
</evidence>
<organism evidence="1 2">
    <name type="scientific">Bos indicus x Bos taurus</name>
    <name type="common">Hybrid cattle</name>
    <dbReference type="NCBI Taxonomy" id="30522"/>
    <lineage>
        <taxon>Eukaryota</taxon>
        <taxon>Metazoa</taxon>
        <taxon>Chordata</taxon>
        <taxon>Craniata</taxon>
        <taxon>Vertebrata</taxon>
        <taxon>Euteleostomi</taxon>
        <taxon>Mammalia</taxon>
        <taxon>Eutheria</taxon>
        <taxon>Laurasiatheria</taxon>
        <taxon>Artiodactyla</taxon>
        <taxon>Ruminantia</taxon>
        <taxon>Pecora</taxon>
        <taxon>Bovidae</taxon>
        <taxon>Bovinae</taxon>
        <taxon>Bos</taxon>
    </lineage>
</organism>
<protein>
    <submittedName>
        <fullName evidence="1">Uncharacterized protein</fullName>
    </submittedName>
</protein>
<evidence type="ECO:0000313" key="2">
    <source>
        <dbReference type="Proteomes" id="UP000314981"/>
    </source>
</evidence>
<dbReference type="Proteomes" id="UP000314981">
    <property type="component" value="Chromosome 1"/>
</dbReference>
<dbReference type="OMA" id="FCASTHT"/>
<dbReference type="AlphaFoldDB" id="A0A4W2D6N2"/>
<dbReference type="STRING" id="30522.A0A4W2D6N2"/>
<proteinExistence type="predicted"/>
<reference evidence="1 2" key="1">
    <citation type="submission" date="2018-11" db="EMBL/GenBank/DDBJ databases">
        <title>Haplotype-resolved cattle genomes.</title>
        <authorList>
            <person name="Low W.Y."/>
            <person name="Tearle R."/>
            <person name="Bickhart D.M."/>
            <person name="Rosen B.D."/>
            <person name="Koren S."/>
            <person name="Rhie A."/>
            <person name="Hiendleder S."/>
            <person name="Phillippy A.M."/>
            <person name="Smith T.P.L."/>
            <person name="Williams J.L."/>
        </authorList>
    </citation>
    <scope>NUCLEOTIDE SEQUENCE [LARGE SCALE GENOMIC DNA]</scope>
</reference>
<dbReference type="Ensembl" id="ENSBIXT00000033731.1">
    <property type="protein sequence ID" value="ENSBIXP00000019910.1"/>
    <property type="gene ID" value="ENSBIXG00000023365.1"/>
</dbReference>
<reference evidence="1" key="3">
    <citation type="submission" date="2025-09" db="UniProtKB">
        <authorList>
            <consortium name="Ensembl"/>
        </authorList>
    </citation>
    <scope>IDENTIFICATION</scope>
</reference>
<reference evidence="1" key="2">
    <citation type="submission" date="2025-08" db="UniProtKB">
        <authorList>
            <consortium name="Ensembl"/>
        </authorList>
    </citation>
    <scope>IDENTIFICATION</scope>
</reference>
<name>A0A4W2D6N2_BOBOX</name>
<sequence length="140" mass="15404">YWGRLCLWPSLWNPLGTFQSFISKESPQGSGQVLVKVMECLEHQALTDLGSHEAYGTTGESSCFCGLAPPLDMNRMEPMWSILEDKCLHLRSNSVEDIQRATTNLPLSYGGVFCASTHTPIPPSASLCQKMDEQEPVSPG</sequence>
<accession>A0A4W2D6N2</accession>